<sequence>MKKVMVVFGTRPEAIKMCPLVKELKKRDEFEVCVLVTGQHKEMLRQVLDVFEIKEDYNLDIMKEKQSLFDVTTTILDKIKSILEEEKPDIVLVHGDTSTSFVAGLAAFYLRIPVGHVEAGLRTYNKYSPYPEEFNRQAIGSLADFHFAPTTTARDNLLRENKDESKVFVTGNTVIDALQTTVVDNYQNENLIEGKKMILLTMHRRENLGESMKNSFRAIKRVVNENEDIYVIYPIHLNPKVREIANEVFDNHPRIKLIEPLNVVDFHNFMKQSFFVMTDSGGIQEEAPALGKPVLVMRDTTERPEGVEAGTLKLTGLCEEDIYNEMTKLLTDKNEYDKMSEATNPYGDGHASERICDILSKNL</sequence>
<accession>A0A133MUI8</accession>
<dbReference type="Gene3D" id="3.40.50.2000">
    <property type="entry name" value="Glycogen Phosphorylase B"/>
    <property type="match status" value="2"/>
</dbReference>
<dbReference type="EC" id="5.1.3.14" evidence="3"/>
<comment type="similarity">
    <text evidence="2 5">Belongs to the UDP-N-acetylglucosamine 2-epimerase family.</text>
</comment>
<reference evidence="7" key="1">
    <citation type="submission" date="2017-04" db="EMBL/GenBank/DDBJ databases">
        <title>Finegoldia magna isolated from orthopedic joint implant-associated infections.</title>
        <authorList>
            <person name="Bjorklund S."/>
            <person name="Bruggemann H."/>
            <person name="Jensen A."/>
            <person name="Hellmark B."/>
            <person name="Soderquist B."/>
        </authorList>
    </citation>
    <scope>NUCLEOTIDE SEQUENCE [LARGE SCALE GENOMIC DNA]</scope>
    <source>
        <strain evidence="7">08T492</strain>
    </source>
</reference>
<evidence type="ECO:0000256" key="5">
    <source>
        <dbReference type="RuleBase" id="RU003513"/>
    </source>
</evidence>
<proteinExistence type="inferred from homology"/>
<protein>
    <recommendedName>
        <fullName evidence="3">UDP-N-acetylglucosamine 2-epimerase (non-hydrolyzing)</fullName>
        <ecNumber evidence="3">5.1.3.14</ecNumber>
    </recommendedName>
    <alternativeName>
        <fullName evidence="4">UDP-GlcNAc-2-epimerase</fullName>
    </alternativeName>
</protein>
<name>A0A133MUI8_FINMA</name>
<dbReference type="InterPro" id="IPR003331">
    <property type="entry name" value="UDP_GlcNAc_Epimerase_2_dom"/>
</dbReference>
<dbReference type="InterPro" id="IPR029767">
    <property type="entry name" value="WecB-like"/>
</dbReference>
<comment type="caution">
    <text evidence="6">The sequence shown here is derived from an EMBL/GenBank/DDBJ whole genome shotgun (WGS) entry which is preliminary data.</text>
</comment>
<dbReference type="PANTHER" id="PTHR43174:SF2">
    <property type="entry name" value="UDP-N-ACETYLGLUCOSAMINE 2-EPIMERASE"/>
    <property type="match status" value="1"/>
</dbReference>
<evidence type="ECO:0000256" key="2">
    <source>
        <dbReference type="ARBA" id="ARBA00038209"/>
    </source>
</evidence>
<dbReference type="OMA" id="HAMSRAH"/>
<dbReference type="Proteomes" id="UP000215361">
    <property type="component" value="Unassembled WGS sequence"/>
</dbReference>
<dbReference type="NCBIfam" id="TIGR00236">
    <property type="entry name" value="wecB"/>
    <property type="match status" value="1"/>
</dbReference>
<dbReference type="RefSeq" id="WP_002837406.1">
    <property type="nucleotide sequence ID" value="NZ_CABKMR010000001.1"/>
</dbReference>
<dbReference type="SUPFAM" id="SSF53756">
    <property type="entry name" value="UDP-Glycosyltransferase/glycogen phosphorylase"/>
    <property type="match status" value="1"/>
</dbReference>
<evidence type="ECO:0000313" key="6">
    <source>
        <dbReference type="EMBL" id="OXZ39916.1"/>
    </source>
</evidence>
<evidence type="ECO:0000256" key="3">
    <source>
        <dbReference type="ARBA" id="ARBA00038858"/>
    </source>
</evidence>
<evidence type="ECO:0000256" key="1">
    <source>
        <dbReference type="ARBA" id="ARBA00023235"/>
    </source>
</evidence>
<evidence type="ECO:0000256" key="4">
    <source>
        <dbReference type="ARBA" id="ARBA00079400"/>
    </source>
</evidence>
<organism evidence="6 7">
    <name type="scientific">Finegoldia magna</name>
    <name type="common">Peptostreptococcus magnus</name>
    <dbReference type="NCBI Taxonomy" id="1260"/>
    <lineage>
        <taxon>Bacteria</taxon>
        <taxon>Bacillati</taxon>
        <taxon>Bacillota</taxon>
        <taxon>Tissierellia</taxon>
        <taxon>Tissierellales</taxon>
        <taxon>Peptoniphilaceae</taxon>
        <taxon>Finegoldia</taxon>
    </lineage>
</organism>
<gene>
    <name evidence="6" type="ORF">B9N56_00275</name>
</gene>
<keyword evidence="1 5" id="KW-0413">Isomerase</keyword>
<dbReference type="PANTHER" id="PTHR43174">
    <property type="entry name" value="UDP-N-ACETYLGLUCOSAMINE 2-EPIMERASE"/>
    <property type="match status" value="1"/>
</dbReference>
<dbReference type="CDD" id="cd03786">
    <property type="entry name" value="GTB_UDP-GlcNAc_2-Epimerase"/>
    <property type="match status" value="1"/>
</dbReference>
<dbReference type="GO" id="GO:0008761">
    <property type="term" value="F:UDP-N-acetylglucosamine 2-epimerase activity"/>
    <property type="evidence" value="ECO:0007669"/>
    <property type="project" value="UniProtKB-EC"/>
</dbReference>
<dbReference type="Pfam" id="PF02350">
    <property type="entry name" value="Epimerase_2"/>
    <property type="match status" value="1"/>
</dbReference>
<dbReference type="FunFam" id="3.40.50.2000:FF:000043">
    <property type="entry name" value="UDP-N-acetylglucosamine 2-epimerase"/>
    <property type="match status" value="1"/>
</dbReference>
<dbReference type="EMBL" id="NDYI01000001">
    <property type="protein sequence ID" value="OXZ39916.1"/>
    <property type="molecule type" value="Genomic_DNA"/>
</dbReference>
<dbReference type="AlphaFoldDB" id="A0A133MUI8"/>
<evidence type="ECO:0000313" key="7">
    <source>
        <dbReference type="Proteomes" id="UP000215361"/>
    </source>
</evidence>